<evidence type="ECO:0000256" key="4">
    <source>
        <dbReference type="ARBA" id="ARBA00023204"/>
    </source>
</evidence>
<gene>
    <name evidence="7" type="ORF">LNINA_LOCUS5519</name>
    <name evidence="8" type="ORF">LNINA_LOCUS5520</name>
    <name evidence="9" type="ORF">LNINA_LOCUS5521</name>
</gene>
<evidence type="ECO:0000313" key="9">
    <source>
        <dbReference type="EMBL" id="CAK1545909.1"/>
    </source>
</evidence>
<keyword evidence="3" id="KW-0227">DNA damage</keyword>
<feature type="compositionally biased region" description="Basic and acidic residues" evidence="6">
    <location>
        <begin position="14"/>
        <end position="25"/>
    </location>
</feature>
<evidence type="ECO:0000256" key="1">
    <source>
        <dbReference type="ARBA" id="ARBA00004123"/>
    </source>
</evidence>
<evidence type="ECO:0000313" key="7">
    <source>
        <dbReference type="EMBL" id="CAK1545907.1"/>
    </source>
</evidence>
<name>A0AAV1J8Z7_9NEOP</name>
<dbReference type="EMBL" id="CAVLEF010000007">
    <property type="protein sequence ID" value="CAK1545909.1"/>
    <property type="molecule type" value="Genomic_DNA"/>
</dbReference>
<keyword evidence="4" id="KW-0234">DNA repair</keyword>
<evidence type="ECO:0000313" key="10">
    <source>
        <dbReference type="Proteomes" id="UP001497472"/>
    </source>
</evidence>
<dbReference type="GO" id="GO:0070531">
    <property type="term" value="C:BRCA1-A complex"/>
    <property type="evidence" value="ECO:0007669"/>
    <property type="project" value="InterPro"/>
</dbReference>
<dbReference type="Proteomes" id="UP001497472">
    <property type="component" value="Unassembled WGS sequence"/>
</dbReference>
<evidence type="ECO:0000256" key="3">
    <source>
        <dbReference type="ARBA" id="ARBA00022763"/>
    </source>
</evidence>
<dbReference type="EMBL" id="CAVLEF010000007">
    <property type="protein sequence ID" value="CAK1545908.1"/>
    <property type="molecule type" value="Genomic_DNA"/>
</dbReference>
<dbReference type="GO" id="GO:0070552">
    <property type="term" value="C:BRISC complex"/>
    <property type="evidence" value="ECO:0007669"/>
    <property type="project" value="InterPro"/>
</dbReference>
<evidence type="ECO:0000313" key="8">
    <source>
        <dbReference type="EMBL" id="CAK1545908.1"/>
    </source>
</evidence>
<reference evidence="8 10" key="1">
    <citation type="submission" date="2023-11" db="EMBL/GenBank/DDBJ databases">
        <authorList>
            <person name="Okamura Y."/>
        </authorList>
    </citation>
    <scope>NUCLEOTIDE SEQUENCE [LARGE SCALE GENOMIC DNA]</scope>
</reference>
<dbReference type="GO" id="GO:0006302">
    <property type="term" value="P:double-strand break repair"/>
    <property type="evidence" value="ECO:0007669"/>
    <property type="project" value="TreeGrafter"/>
</dbReference>
<dbReference type="CDD" id="cd21502">
    <property type="entry name" value="vWA_BABAM1"/>
    <property type="match status" value="1"/>
</dbReference>
<keyword evidence="2" id="KW-0963">Cytoplasm</keyword>
<sequence length="282" mass="32905">MQATDTSNESNVGETKDSNETPPKITEEYGTLREQAIVNFQKPNLPNVNVPERIIICLDVCCDNQNSMYRLGDGTTFSPINMLKRVLDFFIHSKHAINKETQFALVLLKETDAYLAHTFTNNVKDIINTIDYVHIEECESDNFDFKHVFDIIKREVEIPEYKQTQCMIPPPYVVRMIVLYSRSNCVPLILQEDPYLNFLKMQMYFYIDLLFAHEEECNLFKCEEIYDTLQDLDNGYSYVFEVSRNAAKIHECIAKLLAHPLQRLLQKNTDYNFGTKYHVSHS</sequence>
<dbReference type="GO" id="GO:0045739">
    <property type="term" value="P:positive regulation of DNA repair"/>
    <property type="evidence" value="ECO:0007669"/>
    <property type="project" value="InterPro"/>
</dbReference>
<dbReference type="GO" id="GO:0007095">
    <property type="term" value="P:mitotic G2 DNA damage checkpoint signaling"/>
    <property type="evidence" value="ECO:0007669"/>
    <property type="project" value="TreeGrafter"/>
</dbReference>
<comment type="subcellular location">
    <subcellularLocation>
        <location evidence="1">Nucleus</location>
    </subcellularLocation>
</comment>
<dbReference type="PANTHER" id="PTHR15660:SF1">
    <property type="entry name" value="BRISC AND BRCA1-A COMPLEX MEMBER 1"/>
    <property type="match status" value="1"/>
</dbReference>
<dbReference type="EMBL" id="CAVLEF010000007">
    <property type="protein sequence ID" value="CAK1545907.1"/>
    <property type="molecule type" value="Genomic_DNA"/>
</dbReference>
<dbReference type="PANTHER" id="PTHR15660">
    <property type="entry name" value="BRISC AND BRCA1-A COMPLEX MEMBER 1"/>
    <property type="match status" value="1"/>
</dbReference>
<evidence type="ECO:0008006" key="11">
    <source>
        <dbReference type="Google" id="ProtNLM"/>
    </source>
</evidence>
<evidence type="ECO:0000256" key="6">
    <source>
        <dbReference type="SAM" id="MobiDB-lite"/>
    </source>
</evidence>
<comment type="caution">
    <text evidence="8">The sequence shown here is derived from an EMBL/GenBank/DDBJ whole genome shotgun (WGS) entry which is preliminary data.</text>
</comment>
<accession>A0AAV1J8Z7</accession>
<evidence type="ECO:0000256" key="5">
    <source>
        <dbReference type="ARBA" id="ARBA00023242"/>
    </source>
</evidence>
<feature type="region of interest" description="Disordered" evidence="6">
    <location>
        <begin position="1"/>
        <end position="25"/>
    </location>
</feature>
<protein>
    <recommendedName>
        <fullName evidence="11">BRISC and BRCA1-A complex member 1</fullName>
    </recommendedName>
</protein>
<dbReference type="AlphaFoldDB" id="A0AAV1J8Z7"/>
<keyword evidence="5" id="KW-0539">Nucleus</keyword>
<dbReference type="InterPro" id="IPR026126">
    <property type="entry name" value="BABAM1"/>
</dbReference>
<keyword evidence="10" id="KW-1185">Reference proteome</keyword>
<dbReference type="GO" id="GO:0016604">
    <property type="term" value="C:nuclear body"/>
    <property type="evidence" value="ECO:0007669"/>
    <property type="project" value="TreeGrafter"/>
</dbReference>
<proteinExistence type="predicted"/>
<feature type="compositionally biased region" description="Polar residues" evidence="6">
    <location>
        <begin position="1"/>
        <end position="13"/>
    </location>
</feature>
<evidence type="ECO:0000256" key="2">
    <source>
        <dbReference type="ARBA" id="ARBA00022490"/>
    </source>
</evidence>
<organism evidence="8 10">
    <name type="scientific">Leptosia nina</name>
    <dbReference type="NCBI Taxonomy" id="320188"/>
    <lineage>
        <taxon>Eukaryota</taxon>
        <taxon>Metazoa</taxon>
        <taxon>Ecdysozoa</taxon>
        <taxon>Arthropoda</taxon>
        <taxon>Hexapoda</taxon>
        <taxon>Insecta</taxon>
        <taxon>Pterygota</taxon>
        <taxon>Neoptera</taxon>
        <taxon>Endopterygota</taxon>
        <taxon>Lepidoptera</taxon>
        <taxon>Glossata</taxon>
        <taxon>Ditrysia</taxon>
        <taxon>Papilionoidea</taxon>
        <taxon>Pieridae</taxon>
        <taxon>Pierinae</taxon>
        <taxon>Leptosia</taxon>
    </lineage>
</organism>